<dbReference type="Proteomes" id="UP000062645">
    <property type="component" value="Chromosome"/>
</dbReference>
<dbReference type="KEGG" id="npz:ACX27_04230"/>
<dbReference type="PATRIC" id="fig|224013.5.peg.1015"/>
<evidence type="ECO:0000313" key="1">
    <source>
        <dbReference type="EMBL" id="ALF52238.1"/>
    </source>
</evidence>
<evidence type="ECO:0000313" key="2">
    <source>
        <dbReference type="Proteomes" id="UP000062645"/>
    </source>
</evidence>
<keyword evidence="2" id="KW-1185">Reference proteome</keyword>
<dbReference type="OrthoDB" id="9828604at2"/>
<name>A0A0M5MGA9_9NOSO</name>
<dbReference type="AlphaFoldDB" id="A0A0M5MGA9"/>
<reference evidence="2" key="1">
    <citation type="submission" date="2015-07" db="EMBL/GenBank/DDBJ databases">
        <title>Genome Of Nitrogen-Fixing Cyanobacterium Nostoc piscinale CENA21 From Solimoes/Amazon River Floodplain Sediments And Comparative Genomics To Uncover Biosynthetic Natural Products Potential.</title>
        <authorList>
            <person name="Leao T.F."/>
            <person name="Leao P.N."/>
            <person name="Guimaraes P.I."/>
            <person name="de Melo A.G.C."/>
            <person name="Ramos R.T.J."/>
            <person name="Silva A."/>
            <person name="Fiore M.F."/>
            <person name="Schneider M.P.C."/>
        </authorList>
    </citation>
    <scope>NUCLEOTIDE SEQUENCE [LARGE SCALE GENOMIC DNA]</scope>
    <source>
        <strain evidence="2">CENA21</strain>
    </source>
</reference>
<dbReference type="RefSeq" id="WP_062288873.1">
    <property type="nucleotide sequence ID" value="NZ_CP012036.1"/>
</dbReference>
<protein>
    <submittedName>
        <fullName evidence="1">Uncharacterized protein</fullName>
    </submittedName>
</protein>
<organism evidence="1 2">
    <name type="scientific">Nostoc piscinale CENA21</name>
    <dbReference type="NCBI Taxonomy" id="224013"/>
    <lineage>
        <taxon>Bacteria</taxon>
        <taxon>Bacillati</taxon>
        <taxon>Cyanobacteriota</taxon>
        <taxon>Cyanophyceae</taxon>
        <taxon>Nostocales</taxon>
        <taxon>Nostocaceae</taxon>
        <taxon>Nostoc</taxon>
    </lineage>
</organism>
<dbReference type="STRING" id="224013.ACX27_04230"/>
<accession>A0A0M5MGA9</accession>
<sequence>MRVGLTSRTFSDFNTASSQITAFNFYRSIEGKINIDTPSPECTHNAFLALRSPISVNDELPGVIANTKRAMILNIDTDSKDEVSMLALRRRNLPLPPTGQLTILKSTGEALLANATLRRGDTTIIQLIAIGDFPTEPEIVFAAKDQIDGKALFVKTNQLNQGDIEVTDISPYESELGTNQRLVAQIVIYPSDTANFVGRKILFYTAEIVDKLADEVYTLETNKFTVEPDTYNYFANK</sequence>
<proteinExistence type="predicted"/>
<gene>
    <name evidence="1" type="ORF">ACX27_04230</name>
</gene>
<dbReference type="EMBL" id="CP012036">
    <property type="protein sequence ID" value="ALF52238.1"/>
    <property type="molecule type" value="Genomic_DNA"/>
</dbReference>
<reference evidence="1 2" key="2">
    <citation type="journal article" date="2016" name="Genome Announc.">
        <title>Draft Genome Sequence of the N2-Fixing Cyanobacterium Nostoc piscinale CENA21, Isolated from the Brazilian Amazon Floodplain.</title>
        <authorList>
            <person name="Leao T."/>
            <person name="Guimaraes P.I."/>
            <person name="de Melo A.G."/>
            <person name="Ramos R.T."/>
            <person name="Leao P.N."/>
            <person name="Silva A."/>
            <person name="Fiore M.F."/>
            <person name="Schneider M.P."/>
        </authorList>
    </citation>
    <scope>NUCLEOTIDE SEQUENCE [LARGE SCALE GENOMIC DNA]</scope>
    <source>
        <strain evidence="1 2">CENA21</strain>
    </source>
</reference>